<gene>
    <name evidence="6" type="ORF">CAOG_009431</name>
</gene>
<dbReference type="GO" id="GO:0005085">
    <property type="term" value="F:guanyl-nucleotide exchange factor activity"/>
    <property type="evidence" value="ECO:0007669"/>
    <property type="project" value="UniProtKB-KW"/>
</dbReference>
<reference evidence="7" key="1">
    <citation type="submission" date="2011-02" db="EMBL/GenBank/DDBJ databases">
        <title>The Genome Sequence of Capsaspora owczarzaki ATCC 30864.</title>
        <authorList>
            <person name="Russ C."/>
            <person name="Cuomo C."/>
            <person name="Burger G."/>
            <person name="Gray M.W."/>
            <person name="Holland P.W.H."/>
            <person name="King N."/>
            <person name="Lang F.B.F."/>
            <person name="Roger A.J."/>
            <person name="Ruiz-Trillo I."/>
            <person name="Young S.K."/>
            <person name="Zeng Q."/>
            <person name="Gargeya S."/>
            <person name="Alvarado L."/>
            <person name="Berlin A."/>
            <person name="Chapman S.B."/>
            <person name="Chen Z."/>
            <person name="Freedman E."/>
            <person name="Gellesch M."/>
            <person name="Goldberg J."/>
            <person name="Griggs A."/>
            <person name="Gujja S."/>
            <person name="Heilman E."/>
            <person name="Heiman D."/>
            <person name="Howarth C."/>
            <person name="Mehta T."/>
            <person name="Neiman D."/>
            <person name="Pearson M."/>
            <person name="Roberts A."/>
            <person name="Saif S."/>
            <person name="Shea T."/>
            <person name="Shenoy N."/>
            <person name="Sisk P."/>
            <person name="Stolte C."/>
            <person name="Sykes S."/>
            <person name="White J."/>
            <person name="Yandava C."/>
            <person name="Haas B."/>
            <person name="Nusbaum C."/>
            <person name="Birren B."/>
        </authorList>
    </citation>
    <scope>NUCLEOTIDE SEQUENCE</scope>
    <source>
        <strain evidence="7">ATCC 30864</strain>
    </source>
</reference>
<proteinExistence type="predicted"/>
<dbReference type="PhylomeDB" id="A0A0D2U4U0"/>
<evidence type="ECO:0000256" key="2">
    <source>
        <dbReference type="PROSITE-ProRule" id="PRU00168"/>
    </source>
</evidence>
<feature type="region of interest" description="Disordered" evidence="3">
    <location>
        <begin position="165"/>
        <end position="214"/>
    </location>
</feature>
<dbReference type="PROSITE" id="PS50212">
    <property type="entry name" value="RASGEF_NTER"/>
    <property type="match status" value="1"/>
</dbReference>
<feature type="domain" description="N-terminal Ras-GEF" evidence="5">
    <location>
        <begin position="195"/>
        <end position="322"/>
    </location>
</feature>
<dbReference type="SUPFAM" id="SSF48366">
    <property type="entry name" value="Ras GEF"/>
    <property type="match status" value="1"/>
</dbReference>
<dbReference type="EMBL" id="KE346361">
    <property type="protein sequence ID" value="KJE90156.1"/>
    <property type="molecule type" value="Genomic_DNA"/>
</dbReference>
<sequence>MTSPNPSRKPKMSIEVPSLVVTQMTPVTMKVPTYDELDDEPGMARNWAVDQSDKHALSVDEQSASDFFFNPNVSSTGALGVLELSPAATPRRRSSDAISDDVPASASVMGVPPPFALTTLHEASGGLPPHELISDAAEAPKDHLASPIVIRPRAASASGIHSWEAQPAAHSSSDLAASAAGGPASVSNHGASSSSSSSHPPKRRPKAVTTHTSIDRLDVDQPAFTGKRTLSLAEMLKLLDLLLERFEAESKTSATPADKNQVDVIRLRVVNVLKKWITNHWHDFSSNPEMLARLLQFLTGPLSSSSHAGYASQLTSAIGQNKQNDSVQKDTSAAGSFVPSLGAPSATLPTSVSPRSSFSFLRTVRNSTTMSPSPSLSVLTGPPPSFSFLDLNVKDIVEQLTLVELGRIKRITAHSLTGQAWNKSSRPAHAVPVLDVIERFNRVSFWVASEICACVNIKARVEILKRCIKIAAMCRDIKNFNTCLQFVAALNISAVQRLKQTWKQLSTKYASLWVELNRLMDTAKGYTNYRSHLASLTLPIVPYIGIHLNDLTLIEEGNPTFLEANGMPTTSTTSSPGSSAATTPSPQGPPSATLPASTASSSSAAPSLRKSSSRDRVEATSPRTPAEAHLTPLAAQAAVGLASSRGSLAFYKEPAGVTPIVNFKKMAMIAQVIRVVEWYQTSEYEFVAYPELQYWLVHGINVWDVNRLYKESLICEPRVSDLPSTAAGDLASGDGKPKRRNKFMSTRGTSPRDSTGSLTVSPSLSASNSASMVGAANNSAPVPSSSPSLASLLSSSSSDNKPKKRSIFGSRRASSSDESSSISAAQVALQLEGLGDSSSVSSMTGSVDQSAALEVRMAQLRLVQETTEAQLHDLQHANEILLRRVEELERTHVAAHTREVGLLARIEALEADAAQKTVKKPVQA</sequence>
<dbReference type="InterPro" id="IPR036964">
    <property type="entry name" value="RASGEF_cat_dom_sf"/>
</dbReference>
<dbReference type="InterPro" id="IPR000651">
    <property type="entry name" value="Ras-like_Gua-exchang_fac_N"/>
</dbReference>
<dbReference type="InterPro" id="IPR023578">
    <property type="entry name" value="Ras_GEF_dom_sf"/>
</dbReference>
<accession>A0A0D2U4U0</accession>
<dbReference type="Pfam" id="PF00618">
    <property type="entry name" value="RasGEF_N"/>
    <property type="match status" value="1"/>
</dbReference>
<dbReference type="Proteomes" id="UP000008743">
    <property type="component" value="Unassembled WGS sequence"/>
</dbReference>
<feature type="region of interest" description="Disordered" evidence="3">
    <location>
        <begin position="725"/>
        <end position="815"/>
    </location>
</feature>
<dbReference type="Gene3D" id="1.10.840.10">
    <property type="entry name" value="Ras guanine-nucleotide exchange factors catalytic domain"/>
    <property type="match status" value="1"/>
</dbReference>
<evidence type="ECO:0008006" key="8">
    <source>
        <dbReference type="Google" id="ProtNLM"/>
    </source>
</evidence>
<dbReference type="GO" id="GO:0005886">
    <property type="term" value="C:plasma membrane"/>
    <property type="evidence" value="ECO:0007669"/>
    <property type="project" value="TreeGrafter"/>
</dbReference>
<evidence type="ECO:0000256" key="3">
    <source>
        <dbReference type="SAM" id="MobiDB-lite"/>
    </source>
</evidence>
<dbReference type="CDD" id="cd00155">
    <property type="entry name" value="RasGEF"/>
    <property type="match status" value="1"/>
</dbReference>
<keyword evidence="7" id="KW-1185">Reference proteome</keyword>
<dbReference type="OrthoDB" id="546434at2759"/>
<dbReference type="PANTHER" id="PTHR23113">
    <property type="entry name" value="GUANINE NUCLEOTIDE EXCHANGE FACTOR"/>
    <property type="match status" value="1"/>
</dbReference>
<feature type="region of interest" description="Disordered" evidence="3">
    <location>
        <begin position="562"/>
        <end position="629"/>
    </location>
</feature>
<evidence type="ECO:0000256" key="1">
    <source>
        <dbReference type="ARBA" id="ARBA00022658"/>
    </source>
</evidence>
<dbReference type="AlphaFoldDB" id="A0A0D2U4U0"/>
<organism evidence="6 7">
    <name type="scientific">Capsaspora owczarzaki (strain ATCC 30864)</name>
    <dbReference type="NCBI Taxonomy" id="595528"/>
    <lineage>
        <taxon>Eukaryota</taxon>
        <taxon>Filasterea</taxon>
        <taxon>Capsaspora</taxon>
    </lineage>
</organism>
<evidence type="ECO:0000259" key="5">
    <source>
        <dbReference type="PROSITE" id="PS50212"/>
    </source>
</evidence>
<dbReference type="Pfam" id="PF00617">
    <property type="entry name" value="RasGEF"/>
    <property type="match status" value="1"/>
</dbReference>
<protein>
    <recommendedName>
        <fullName evidence="8">Ras-GEF domain-containing protein</fullName>
    </recommendedName>
</protein>
<dbReference type="Gene3D" id="1.20.870.10">
    <property type="entry name" value="Son of sevenless (SoS) protein Chain: S domain 1"/>
    <property type="match status" value="1"/>
</dbReference>
<dbReference type="InterPro" id="IPR001895">
    <property type="entry name" value="RASGEF_cat_dom"/>
</dbReference>
<dbReference type="GO" id="GO:0007265">
    <property type="term" value="P:Ras protein signal transduction"/>
    <property type="evidence" value="ECO:0007669"/>
    <property type="project" value="TreeGrafter"/>
</dbReference>
<dbReference type="PANTHER" id="PTHR23113:SF363">
    <property type="entry name" value="PROTEIN SON OF SEVENLESS"/>
    <property type="match status" value="1"/>
</dbReference>
<feature type="compositionally biased region" description="Low complexity" evidence="3">
    <location>
        <begin position="757"/>
        <end position="799"/>
    </location>
</feature>
<dbReference type="InterPro" id="IPR008937">
    <property type="entry name" value="Ras-like_GEF"/>
</dbReference>
<feature type="domain" description="Ras-GEF" evidence="4">
    <location>
        <begin position="392"/>
        <end position="718"/>
    </location>
</feature>
<feature type="compositionally biased region" description="Low complexity" evidence="3">
    <location>
        <begin position="568"/>
        <end position="610"/>
    </location>
</feature>
<dbReference type="eggNOG" id="KOG3417">
    <property type="taxonomic scope" value="Eukaryota"/>
</dbReference>
<keyword evidence="1 2" id="KW-0344">Guanine-nucleotide releasing factor</keyword>
<dbReference type="CDD" id="cd06224">
    <property type="entry name" value="REM"/>
    <property type="match status" value="1"/>
</dbReference>
<evidence type="ECO:0000313" key="6">
    <source>
        <dbReference type="EMBL" id="KJE90156.1"/>
    </source>
</evidence>
<feature type="compositionally biased region" description="Polar residues" evidence="3">
    <location>
        <begin position="743"/>
        <end position="756"/>
    </location>
</feature>
<evidence type="ECO:0000313" key="7">
    <source>
        <dbReference type="Proteomes" id="UP000008743"/>
    </source>
</evidence>
<dbReference type="STRING" id="595528.A0A0D2U4U0"/>
<evidence type="ECO:0000259" key="4">
    <source>
        <dbReference type="PROSITE" id="PS50009"/>
    </source>
</evidence>
<dbReference type="PROSITE" id="PS50009">
    <property type="entry name" value="RASGEF_CAT"/>
    <property type="match status" value="1"/>
</dbReference>
<name>A0A0D2U4U0_CAPO3</name>
<feature type="compositionally biased region" description="Low complexity" evidence="3">
    <location>
        <begin position="168"/>
        <end position="198"/>
    </location>
</feature>
<dbReference type="InParanoid" id="A0A0D2U4U0"/>
<dbReference type="SMART" id="SM00147">
    <property type="entry name" value="RasGEF"/>
    <property type="match status" value="1"/>
</dbReference>